<gene>
    <name evidence="1" type="ORF">AS52_03635</name>
</gene>
<name>A0A806U2L2_PRIMG</name>
<sequence length="108" mass="12434">MKKALIFCAALILLVVGAGMYMNHSKEKQMEQKQSDQMFHKAEQAAVTYFKEKRHKDLVVEKADFADRGFDYIEVTGKVKEGESKQYVVNVSYNDNYRVTSIVDVDMD</sequence>
<dbReference type="AlphaFoldDB" id="A0A806U2L2"/>
<accession>A0A806U2L2</accession>
<dbReference type="EMBL" id="CP010586">
    <property type="protein sequence ID" value="AKP78596.1"/>
    <property type="molecule type" value="Genomic_DNA"/>
</dbReference>
<organism evidence="1 2">
    <name type="scientific">Priestia megaterium Q3</name>
    <dbReference type="NCBI Taxonomy" id="1452722"/>
    <lineage>
        <taxon>Bacteria</taxon>
        <taxon>Bacillati</taxon>
        <taxon>Bacillota</taxon>
        <taxon>Bacilli</taxon>
        <taxon>Bacillales</taxon>
        <taxon>Bacillaceae</taxon>
        <taxon>Priestia</taxon>
    </lineage>
</organism>
<evidence type="ECO:0008006" key="3">
    <source>
        <dbReference type="Google" id="ProtNLM"/>
    </source>
</evidence>
<evidence type="ECO:0000313" key="1">
    <source>
        <dbReference type="EMBL" id="AKP78596.1"/>
    </source>
</evidence>
<protein>
    <recommendedName>
        <fullName evidence="3">DUF1433 domain-containing protein</fullName>
    </recommendedName>
</protein>
<reference evidence="1 2" key="1">
    <citation type="submission" date="2015-01" db="EMBL/GenBank/DDBJ databases">
        <title>Genome sequence of bacillus megaterium Q3.</title>
        <authorList>
            <person name="Wang Y."/>
            <person name="Luo K."/>
            <person name="Bai L."/>
            <person name="Luo F."/>
        </authorList>
    </citation>
    <scope>NUCLEOTIDE SEQUENCE [LARGE SCALE GENOMIC DNA]</scope>
    <source>
        <strain evidence="1 2">Q3</strain>
    </source>
</reference>
<dbReference type="Proteomes" id="UP000036410">
    <property type="component" value="Chromosome"/>
</dbReference>
<proteinExistence type="predicted"/>
<evidence type="ECO:0000313" key="2">
    <source>
        <dbReference type="Proteomes" id="UP000036410"/>
    </source>
</evidence>